<evidence type="ECO:0000313" key="8">
    <source>
        <dbReference type="Proteomes" id="UP001345827"/>
    </source>
</evidence>
<dbReference type="EMBL" id="JAXLQG010000001">
    <property type="protein sequence ID" value="KAK5545284.1"/>
    <property type="molecule type" value="Genomic_DNA"/>
</dbReference>
<feature type="transmembrane region" description="Helical" evidence="6">
    <location>
        <begin position="356"/>
        <end position="373"/>
    </location>
</feature>
<keyword evidence="4 6" id="KW-1133">Transmembrane helix</keyword>
<comment type="caution">
    <text evidence="7">The sequence shown here is derived from an EMBL/GenBank/DDBJ whole genome shotgun (WGS) entry which is preliminary data.</text>
</comment>
<evidence type="ECO:0000313" key="7">
    <source>
        <dbReference type="EMBL" id="KAK5545284.1"/>
    </source>
</evidence>
<feature type="transmembrane region" description="Helical" evidence="6">
    <location>
        <begin position="319"/>
        <end position="344"/>
    </location>
</feature>
<keyword evidence="8" id="KW-1185">Reference proteome</keyword>
<dbReference type="AlphaFoldDB" id="A0AAV9QK44"/>
<feature type="transmembrane region" description="Helical" evidence="6">
    <location>
        <begin position="409"/>
        <end position="433"/>
    </location>
</feature>
<dbReference type="Proteomes" id="UP001345827">
    <property type="component" value="Unassembled WGS sequence"/>
</dbReference>
<feature type="transmembrane region" description="Helical" evidence="6">
    <location>
        <begin position="478"/>
        <end position="499"/>
    </location>
</feature>
<dbReference type="PANTHER" id="PTHR43791:SF9">
    <property type="entry name" value="MAJOR FACILITATOR-TYPE TRANSPORTER HXNP"/>
    <property type="match status" value="1"/>
</dbReference>
<evidence type="ECO:0000256" key="5">
    <source>
        <dbReference type="ARBA" id="ARBA00023136"/>
    </source>
</evidence>
<protein>
    <recommendedName>
        <fullName evidence="9">Major facilitator superfamily transporter</fullName>
    </recommendedName>
</protein>
<dbReference type="Pfam" id="PF07690">
    <property type="entry name" value="MFS_1"/>
    <property type="match status" value="1"/>
</dbReference>
<dbReference type="GO" id="GO:0022857">
    <property type="term" value="F:transmembrane transporter activity"/>
    <property type="evidence" value="ECO:0007669"/>
    <property type="project" value="InterPro"/>
</dbReference>
<keyword evidence="2" id="KW-0813">Transport</keyword>
<keyword evidence="5 6" id="KW-0472">Membrane</keyword>
<dbReference type="InterPro" id="IPR011701">
    <property type="entry name" value="MFS"/>
</dbReference>
<comment type="subcellular location">
    <subcellularLocation>
        <location evidence="1">Membrane</location>
        <topology evidence="1">Multi-pass membrane protein</topology>
    </subcellularLocation>
</comment>
<gene>
    <name evidence="7" type="ORF">LTR25_000291</name>
</gene>
<dbReference type="GO" id="GO:0016020">
    <property type="term" value="C:membrane"/>
    <property type="evidence" value="ECO:0007669"/>
    <property type="project" value="UniProtKB-SubCell"/>
</dbReference>
<dbReference type="InterPro" id="IPR036259">
    <property type="entry name" value="MFS_trans_sf"/>
</dbReference>
<keyword evidence="3 6" id="KW-0812">Transmembrane</keyword>
<accession>A0AAV9QK44</accession>
<dbReference type="Gene3D" id="1.20.1250.20">
    <property type="entry name" value="MFS general substrate transporter like domains"/>
    <property type="match status" value="2"/>
</dbReference>
<feature type="transmembrane region" description="Helical" evidence="6">
    <location>
        <begin position="187"/>
        <end position="206"/>
    </location>
</feature>
<dbReference type="FunFam" id="1.20.1250.20:FF:000013">
    <property type="entry name" value="MFS general substrate transporter"/>
    <property type="match status" value="1"/>
</dbReference>
<dbReference type="SUPFAM" id="SSF103473">
    <property type="entry name" value="MFS general substrate transporter"/>
    <property type="match status" value="1"/>
</dbReference>
<evidence type="ECO:0000256" key="2">
    <source>
        <dbReference type="ARBA" id="ARBA00022448"/>
    </source>
</evidence>
<dbReference type="PANTHER" id="PTHR43791">
    <property type="entry name" value="PERMEASE-RELATED"/>
    <property type="match status" value="1"/>
</dbReference>
<proteinExistence type="predicted"/>
<reference evidence="7 8" key="1">
    <citation type="submission" date="2023-06" db="EMBL/GenBank/DDBJ databases">
        <title>Black Yeasts Isolated from many extreme environments.</title>
        <authorList>
            <person name="Coleine C."/>
            <person name="Stajich J.E."/>
            <person name="Selbmann L."/>
        </authorList>
    </citation>
    <scope>NUCLEOTIDE SEQUENCE [LARGE SCALE GENOMIC DNA]</scope>
    <source>
        <strain evidence="7 8">CCFEE 5887</strain>
    </source>
</reference>
<feature type="transmembrane region" description="Helical" evidence="6">
    <location>
        <begin position="445"/>
        <end position="466"/>
    </location>
</feature>
<sequence length="537" mass="59569">MTAATEMQGIPLSAPVEEKGIYTSGSLEEKGIHSSGVMEKDGTRSPDDTEVSFEIDKKVERSYLWKLDTRLIPLLSFMYLLCFMDKSNIGNAKTDGLEKDIGLSGGQYSTAVTMLSVTQMVFEPWQCSMVKKYGAKWVLPTLMFGLYTCNSTVSAPVDENTTGWGSIAMIQAGMVGRGFGSFICLRLALGFFESGFFSGTVFYMSLFYKRDEMAFRIALFYISATIAGAFSGLFSYGLFQIKHAPLKGWQYLFILEGCVTLIVALFAYWHLPKTPADFRHFTEAEKRVGFVRMSLDGTSEVNSKFTWTKAVAPFKQWRLWFFCALCICYGAATGSTGTFLPQIVGRLGYSTVKTNLYTVAPNMAGCFATLAIAKSSDYFRERSMHLIGALSLTLTGYIILGAIDPVHNISVSYFACFLLSMGTYAPSCLVHQWHQSNNLDESGRAFTTGVMLALSNVGVIVTSQLFQNKWAPAYKQALYGTAGFQAAAICIVATLGIMYRLVNKKRDKQLGYKLKIQDVPTSELVNGYADPRFRFQY</sequence>
<feature type="transmembrane region" description="Helical" evidence="6">
    <location>
        <begin position="218"/>
        <end position="239"/>
    </location>
</feature>
<evidence type="ECO:0000256" key="3">
    <source>
        <dbReference type="ARBA" id="ARBA00022692"/>
    </source>
</evidence>
<feature type="transmembrane region" description="Helical" evidence="6">
    <location>
        <begin position="385"/>
        <end position="403"/>
    </location>
</feature>
<evidence type="ECO:0000256" key="6">
    <source>
        <dbReference type="SAM" id="Phobius"/>
    </source>
</evidence>
<feature type="transmembrane region" description="Helical" evidence="6">
    <location>
        <begin position="251"/>
        <end position="271"/>
    </location>
</feature>
<evidence type="ECO:0008006" key="9">
    <source>
        <dbReference type="Google" id="ProtNLM"/>
    </source>
</evidence>
<name>A0AAV9QK44_9PEZI</name>
<organism evidence="7 8">
    <name type="scientific">Vermiconidia calcicola</name>
    <dbReference type="NCBI Taxonomy" id="1690605"/>
    <lineage>
        <taxon>Eukaryota</taxon>
        <taxon>Fungi</taxon>
        <taxon>Dikarya</taxon>
        <taxon>Ascomycota</taxon>
        <taxon>Pezizomycotina</taxon>
        <taxon>Dothideomycetes</taxon>
        <taxon>Dothideomycetidae</taxon>
        <taxon>Mycosphaerellales</taxon>
        <taxon>Extremaceae</taxon>
        <taxon>Vermiconidia</taxon>
    </lineage>
</organism>
<evidence type="ECO:0000256" key="4">
    <source>
        <dbReference type="ARBA" id="ARBA00022989"/>
    </source>
</evidence>
<evidence type="ECO:0000256" key="1">
    <source>
        <dbReference type="ARBA" id="ARBA00004141"/>
    </source>
</evidence>